<evidence type="ECO:0000313" key="1">
    <source>
        <dbReference type="EMBL" id="OQV18610.1"/>
    </source>
</evidence>
<keyword evidence="2" id="KW-1185">Reference proteome</keyword>
<dbReference type="Proteomes" id="UP000192578">
    <property type="component" value="Unassembled WGS sequence"/>
</dbReference>
<proteinExistence type="predicted"/>
<reference evidence="2" key="1">
    <citation type="submission" date="2017-01" db="EMBL/GenBank/DDBJ databases">
        <title>Comparative genomics of anhydrobiosis in the tardigrade Hypsibius dujardini.</title>
        <authorList>
            <person name="Yoshida Y."/>
            <person name="Koutsovoulos G."/>
            <person name="Laetsch D."/>
            <person name="Stevens L."/>
            <person name="Kumar S."/>
            <person name="Horikawa D."/>
            <person name="Ishino K."/>
            <person name="Komine S."/>
            <person name="Tomita M."/>
            <person name="Blaxter M."/>
            <person name="Arakawa K."/>
        </authorList>
    </citation>
    <scope>NUCLEOTIDE SEQUENCE [LARGE SCALE GENOMIC DNA]</scope>
    <source>
        <strain evidence="2">Z151</strain>
    </source>
</reference>
<dbReference type="OrthoDB" id="10051656at2759"/>
<dbReference type="EMBL" id="MTYJ01000047">
    <property type="protein sequence ID" value="OQV18610.1"/>
    <property type="molecule type" value="Genomic_DNA"/>
</dbReference>
<sequence length="248" mass="28905">MFNHVLKHADLAMETNTDLDFEAELANYEVSMKQIAEFADEEDENKHEKENAIGTFSQRSEYEPTPPTVFTNSSIWATSKKRWIIGQTSAERLDQSTAFFAGSRRLIVNDIDIRRWAILGWLGQPECRLLSLMEGPLLWTFGPSHVKNSDQKQFNRELSYWKDFGLERKPSGNLVLESERSFLRHQISSSAHPNPERWKRRHLADFYRDVYFPTAGDNTALLVDSWPAFADITLLDKAILRRRRWILQ</sequence>
<name>A0A1W0WTU3_HYPEX</name>
<evidence type="ECO:0000313" key="2">
    <source>
        <dbReference type="Proteomes" id="UP000192578"/>
    </source>
</evidence>
<protein>
    <submittedName>
        <fullName evidence="1">Uncharacterized protein</fullName>
    </submittedName>
</protein>
<organism evidence="1 2">
    <name type="scientific">Hypsibius exemplaris</name>
    <name type="common">Freshwater tardigrade</name>
    <dbReference type="NCBI Taxonomy" id="2072580"/>
    <lineage>
        <taxon>Eukaryota</taxon>
        <taxon>Metazoa</taxon>
        <taxon>Ecdysozoa</taxon>
        <taxon>Tardigrada</taxon>
        <taxon>Eutardigrada</taxon>
        <taxon>Parachela</taxon>
        <taxon>Hypsibioidea</taxon>
        <taxon>Hypsibiidae</taxon>
        <taxon>Hypsibius</taxon>
    </lineage>
</organism>
<comment type="caution">
    <text evidence="1">The sequence shown here is derived from an EMBL/GenBank/DDBJ whole genome shotgun (WGS) entry which is preliminary data.</text>
</comment>
<dbReference type="AlphaFoldDB" id="A0A1W0WTU3"/>
<gene>
    <name evidence="1" type="ORF">BV898_07237</name>
</gene>
<accession>A0A1W0WTU3</accession>